<dbReference type="OrthoDB" id="7593450at2"/>
<dbReference type="AlphaFoldDB" id="A0A3S2VL19"/>
<name>A0A3S2VL19_9PROT</name>
<dbReference type="Gene3D" id="1.20.58.320">
    <property type="entry name" value="TPR-like"/>
    <property type="match status" value="1"/>
</dbReference>
<dbReference type="RefSeq" id="WP_127766762.1">
    <property type="nucleotide sequence ID" value="NZ_SADE01000003.1"/>
</dbReference>
<reference evidence="2" key="1">
    <citation type="submission" date="2019-01" db="EMBL/GenBank/DDBJ databases">
        <title>Gri0909 isolated from a small marine red alga.</title>
        <authorList>
            <person name="Kim J."/>
            <person name="Jeong S.E."/>
            <person name="Jeon C.O."/>
        </authorList>
    </citation>
    <scope>NUCLEOTIDE SEQUENCE [LARGE SCALE GENOMIC DNA]</scope>
    <source>
        <strain evidence="2">Gri0909</strain>
    </source>
</reference>
<comment type="caution">
    <text evidence="1">The sequence shown here is derived from an EMBL/GenBank/DDBJ whole genome shotgun (WGS) entry which is preliminary data.</text>
</comment>
<keyword evidence="2" id="KW-1185">Reference proteome</keyword>
<gene>
    <name evidence="1" type="ORF">EOI86_17735</name>
</gene>
<sequence length="180" mass="20790">MEDCASVLRFWFEESTPQQWFEKNADFDRVIEERFGDLHQEASNGGHDDWAKSANGALALILVLDQFSRNLFRDDPRAFAQDGKALSLAREAISKGQDKEVSEERRVFFYVPFEHSEDLADQEESLPYFESLSNPEYLRYAIAHRDIIARFGRFPHRNDVMGRESTAEEIAFLKTPGSSF</sequence>
<dbReference type="Gene3D" id="1.25.40.10">
    <property type="entry name" value="Tetratricopeptide repeat domain"/>
    <property type="match status" value="1"/>
</dbReference>
<evidence type="ECO:0000313" key="2">
    <source>
        <dbReference type="Proteomes" id="UP000287447"/>
    </source>
</evidence>
<organism evidence="1 2">
    <name type="scientific">Hwanghaeella grinnelliae</name>
    <dbReference type="NCBI Taxonomy" id="2500179"/>
    <lineage>
        <taxon>Bacteria</taxon>
        <taxon>Pseudomonadati</taxon>
        <taxon>Pseudomonadota</taxon>
        <taxon>Alphaproteobacteria</taxon>
        <taxon>Rhodospirillales</taxon>
        <taxon>Rhodospirillaceae</taxon>
        <taxon>Hwanghaeella</taxon>
    </lineage>
</organism>
<accession>A0A3S2VL19</accession>
<protein>
    <submittedName>
        <fullName evidence="1">DUF924 domain-containing protein</fullName>
    </submittedName>
</protein>
<proteinExistence type="predicted"/>
<dbReference type="SUPFAM" id="SSF48452">
    <property type="entry name" value="TPR-like"/>
    <property type="match status" value="1"/>
</dbReference>
<dbReference type="EMBL" id="SADE01000003">
    <property type="protein sequence ID" value="RVU34695.1"/>
    <property type="molecule type" value="Genomic_DNA"/>
</dbReference>
<dbReference type="InterPro" id="IPR010323">
    <property type="entry name" value="DUF924"/>
</dbReference>
<dbReference type="InterPro" id="IPR011990">
    <property type="entry name" value="TPR-like_helical_dom_sf"/>
</dbReference>
<evidence type="ECO:0000313" key="1">
    <source>
        <dbReference type="EMBL" id="RVU34695.1"/>
    </source>
</evidence>
<dbReference type="Proteomes" id="UP000287447">
    <property type="component" value="Unassembled WGS sequence"/>
</dbReference>
<dbReference type="Pfam" id="PF06041">
    <property type="entry name" value="DUF924"/>
    <property type="match status" value="1"/>
</dbReference>